<evidence type="ECO:0000259" key="8">
    <source>
        <dbReference type="PROSITE" id="PS51194"/>
    </source>
</evidence>
<dbReference type="Pfam" id="PF00271">
    <property type="entry name" value="Helicase_C"/>
    <property type="match status" value="1"/>
</dbReference>
<feature type="domain" description="Helicase ATP-binding" evidence="7">
    <location>
        <begin position="53"/>
        <end position="230"/>
    </location>
</feature>
<dbReference type="PROSITE" id="PS51194">
    <property type="entry name" value="HELICASE_CTER"/>
    <property type="match status" value="1"/>
</dbReference>
<evidence type="ECO:0000256" key="1">
    <source>
        <dbReference type="ARBA" id="ARBA00005446"/>
    </source>
</evidence>
<evidence type="ECO:0000313" key="10">
    <source>
        <dbReference type="Proteomes" id="UP001221142"/>
    </source>
</evidence>
<dbReference type="GO" id="GO:0016787">
    <property type="term" value="F:hydrolase activity"/>
    <property type="evidence" value="ECO:0007669"/>
    <property type="project" value="UniProtKB-KW"/>
</dbReference>
<comment type="similarity">
    <text evidence="1">Belongs to the helicase family. RecQ subfamily.</text>
</comment>
<dbReference type="SMART" id="SM00490">
    <property type="entry name" value="HELICc"/>
    <property type="match status" value="1"/>
</dbReference>
<feature type="compositionally biased region" description="Basic residues" evidence="6">
    <location>
        <begin position="1"/>
        <end position="14"/>
    </location>
</feature>
<dbReference type="GO" id="GO:0005634">
    <property type="term" value="C:nucleus"/>
    <property type="evidence" value="ECO:0007669"/>
    <property type="project" value="TreeGrafter"/>
</dbReference>
<dbReference type="GO" id="GO:0003676">
    <property type="term" value="F:nucleic acid binding"/>
    <property type="evidence" value="ECO:0007669"/>
    <property type="project" value="InterPro"/>
</dbReference>
<dbReference type="GO" id="GO:0005737">
    <property type="term" value="C:cytoplasm"/>
    <property type="evidence" value="ECO:0007669"/>
    <property type="project" value="TreeGrafter"/>
</dbReference>
<feature type="compositionally biased region" description="Basic and acidic residues" evidence="6">
    <location>
        <begin position="415"/>
        <end position="424"/>
    </location>
</feature>
<dbReference type="AlphaFoldDB" id="A0AAD7BIT4"/>
<proteinExistence type="inferred from homology"/>
<dbReference type="PANTHER" id="PTHR13710">
    <property type="entry name" value="DNA HELICASE RECQ FAMILY MEMBER"/>
    <property type="match status" value="1"/>
</dbReference>
<evidence type="ECO:0000313" key="9">
    <source>
        <dbReference type="EMBL" id="KAJ7622306.1"/>
    </source>
</evidence>
<organism evidence="9 10">
    <name type="scientific">Roridomyces roridus</name>
    <dbReference type="NCBI Taxonomy" id="1738132"/>
    <lineage>
        <taxon>Eukaryota</taxon>
        <taxon>Fungi</taxon>
        <taxon>Dikarya</taxon>
        <taxon>Basidiomycota</taxon>
        <taxon>Agaricomycotina</taxon>
        <taxon>Agaricomycetes</taxon>
        <taxon>Agaricomycetidae</taxon>
        <taxon>Agaricales</taxon>
        <taxon>Marasmiineae</taxon>
        <taxon>Mycenaceae</taxon>
        <taxon>Roridomyces</taxon>
    </lineage>
</organism>
<evidence type="ECO:0000256" key="4">
    <source>
        <dbReference type="ARBA" id="ARBA00034617"/>
    </source>
</evidence>
<dbReference type="InterPro" id="IPR027417">
    <property type="entry name" value="P-loop_NTPase"/>
</dbReference>
<dbReference type="GO" id="GO:0009378">
    <property type="term" value="F:four-way junction helicase activity"/>
    <property type="evidence" value="ECO:0007669"/>
    <property type="project" value="TreeGrafter"/>
</dbReference>
<dbReference type="GO" id="GO:0005524">
    <property type="term" value="F:ATP binding"/>
    <property type="evidence" value="ECO:0007669"/>
    <property type="project" value="UniProtKB-KW"/>
</dbReference>
<dbReference type="InterPro" id="IPR001650">
    <property type="entry name" value="Helicase_C-like"/>
</dbReference>
<dbReference type="GO" id="GO:0005694">
    <property type="term" value="C:chromosome"/>
    <property type="evidence" value="ECO:0007669"/>
    <property type="project" value="TreeGrafter"/>
</dbReference>
<dbReference type="Gene3D" id="3.40.50.300">
    <property type="entry name" value="P-loop containing nucleotide triphosphate hydrolases"/>
    <property type="match status" value="2"/>
</dbReference>
<dbReference type="GO" id="GO:0000724">
    <property type="term" value="P:double-strand break repair via homologous recombination"/>
    <property type="evidence" value="ECO:0007669"/>
    <property type="project" value="TreeGrafter"/>
</dbReference>
<evidence type="ECO:0000259" key="7">
    <source>
        <dbReference type="PROSITE" id="PS51192"/>
    </source>
</evidence>
<name>A0AAD7BIT4_9AGAR</name>
<dbReference type="InterPro" id="IPR014001">
    <property type="entry name" value="Helicase_ATP-bd"/>
</dbReference>
<comment type="catalytic activity">
    <reaction evidence="4">
        <text>Couples ATP hydrolysis with the unwinding of duplex DNA by translocating in the 3'-5' direction.</text>
        <dbReference type="EC" id="5.6.2.4"/>
    </reaction>
</comment>
<keyword evidence="10" id="KW-1185">Reference proteome</keyword>
<dbReference type="SMART" id="SM00487">
    <property type="entry name" value="DEXDc"/>
    <property type="match status" value="1"/>
</dbReference>
<accession>A0AAD7BIT4</accession>
<sequence length="667" mass="74136">MSTRKGKNERRRLRAGPTSRQPLTKDQLQDLPQLMQKKFNWRHVVRAYQLEGIEAQLLMRDALVHAGTGMGKTTIVAGPHAHPSSAGKVTLLISPLIALHEEQVETFRDEFGLKAVAVNSSNGGCTPEVLQQIVHGEHQIVLISPEMALSRRFIREVLRNPHFARRILSVVVDEAHVVSHWGASFRKKYGTLGTIRAFLPRGTPVVALSATLPARVRNDVLSKLQFSKEYASIDVGNDRPNVSMIVRGIHNPLNSYTDLDFIIRGAKERSDLKKTFIYADNIATGVEIIDHLTSLLPRQLRDSTDTPIRPYNAALSREYRKKAMDRFKDGTVRILVCTDAAGMGCNIPDIDVVVQWKLPASVSIFVQRAGRAARTHGRTGVAILLAEPSAYAVDLTEGATKDVAVKGKGKRHAKAKETETEAEKRKKAQDKKMYAKLRGVLRGGVDVKHDEILARDSHYLDLEAADEGLHVLIQAGTCRRAILTEIYKNAPAEPTVPCCDICTPELLNLTRPAKPPKVIRQSAVKHGQVNADVQTSLDEWRVRIKQRDYPSPLFAAAAILRDETVALLSSVGPIESREHLQKVLAGQWTWWGKYGEELYAHLSSLVIAPMVPLPKKTRGQKRVSEEKEKGHRALPLVGPTPLLPYKDLLTLSGRRKFDSESGKCKPR</sequence>
<dbReference type="EMBL" id="JARKIF010000015">
    <property type="protein sequence ID" value="KAJ7622306.1"/>
    <property type="molecule type" value="Genomic_DNA"/>
</dbReference>
<evidence type="ECO:0000256" key="5">
    <source>
        <dbReference type="ARBA" id="ARBA00034808"/>
    </source>
</evidence>
<gene>
    <name evidence="9" type="ORF">FB45DRAFT_980597</name>
</gene>
<dbReference type="PROSITE" id="PS51192">
    <property type="entry name" value="HELICASE_ATP_BIND_1"/>
    <property type="match status" value="1"/>
</dbReference>
<dbReference type="PANTHER" id="PTHR13710:SF120">
    <property type="entry name" value="BIFUNCTIONAL 3'-5' EXONUCLEASE_ATP-DEPENDENT HELICASE WRN"/>
    <property type="match status" value="1"/>
</dbReference>
<feature type="domain" description="Helicase C-terminal" evidence="8">
    <location>
        <begin position="258"/>
        <end position="434"/>
    </location>
</feature>
<dbReference type="InterPro" id="IPR011545">
    <property type="entry name" value="DEAD/DEAH_box_helicase_dom"/>
</dbReference>
<feature type="region of interest" description="Disordered" evidence="6">
    <location>
        <begin position="1"/>
        <end position="29"/>
    </location>
</feature>
<feature type="region of interest" description="Disordered" evidence="6">
    <location>
        <begin position="409"/>
        <end position="429"/>
    </location>
</feature>
<evidence type="ECO:0000256" key="2">
    <source>
        <dbReference type="ARBA" id="ARBA00022741"/>
    </source>
</evidence>
<dbReference type="SUPFAM" id="SSF52540">
    <property type="entry name" value="P-loop containing nucleoside triphosphate hydrolases"/>
    <property type="match status" value="1"/>
</dbReference>
<dbReference type="Proteomes" id="UP001221142">
    <property type="component" value="Unassembled WGS sequence"/>
</dbReference>
<keyword evidence="3" id="KW-0067">ATP-binding</keyword>
<dbReference type="EC" id="5.6.2.4" evidence="5"/>
<dbReference type="Pfam" id="PF00270">
    <property type="entry name" value="DEAD"/>
    <property type="match status" value="1"/>
</dbReference>
<keyword evidence="9" id="KW-0378">Hydrolase</keyword>
<evidence type="ECO:0000256" key="3">
    <source>
        <dbReference type="ARBA" id="ARBA00022840"/>
    </source>
</evidence>
<comment type="caution">
    <text evidence="9">The sequence shown here is derived from an EMBL/GenBank/DDBJ whole genome shotgun (WGS) entry which is preliminary data.</text>
</comment>
<keyword evidence="2" id="KW-0547">Nucleotide-binding</keyword>
<reference evidence="9" key="1">
    <citation type="submission" date="2023-03" db="EMBL/GenBank/DDBJ databases">
        <title>Massive genome expansion in bonnet fungi (Mycena s.s.) driven by repeated elements and novel gene families across ecological guilds.</title>
        <authorList>
            <consortium name="Lawrence Berkeley National Laboratory"/>
            <person name="Harder C.B."/>
            <person name="Miyauchi S."/>
            <person name="Viragh M."/>
            <person name="Kuo A."/>
            <person name="Thoen E."/>
            <person name="Andreopoulos B."/>
            <person name="Lu D."/>
            <person name="Skrede I."/>
            <person name="Drula E."/>
            <person name="Henrissat B."/>
            <person name="Morin E."/>
            <person name="Kohler A."/>
            <person name="Barry K."/>
            <person name="LaButti K."/>
            <person name="Morin E."/>
            <person name="Salamov A."/>
            <person name="Lipzen A."/>
            <person name="Mereny Z."/>
            <person name="Hegedus B."/>
            <person name="Baldrian P."/>
            <person name="Stursova M."/>
            <person name="Weitz H."/>
            <person name="Taylor A."/>
            <person name="Grigoriev I.V."/>
            <person name="Nagy L.G."/>
            <person name="Martin F."/>
            <person name="Kauserud H."/>
        </authorList>
    </citation>
    <scope>NUCLEOTIDE SEQUENCE</scope>
    <source>
        <strain evidence="9">9284</strain>
    </source>
</reference>
<dbReference type="GO" id="GO:0043138">
    <property type="term" value="F:3'-5' DNA helicase activity"/>
    <property type="evidence" value="ECO:0007669"/>
    <property type="project" value="UniProtKB-EC"/>
</dbReference>
<protein>
    <recommendedName>
        <fullName evidence="5">DNA 3'-5' helicase</fullName>
        <ecNumber evidence="5">5.6.2.4</ecNumber>
    </recommendedName>
</protein>
<evidence type="ECO:0000256" key="6">
    <source>
        <dbReference type="SAM" id="MobiDB-lite"/>
    </source>
</evidence>